<dbReference type="EMBL" id="BAAAET010000003">
    <property type="protein sequence ID" value="GAA0697474.1"/>
    <property type="molecule type" value="Genomic_DNA"/>
</dbReference>
<dbReference type="Pfam" id="PF01814">
    <property type="entry name" value="Hemerythrin"/>
    <property type="match status" value="1"/>
</dbReference>
<gene>
    <name evidence="2" type="ORF">GCM10009104_27220</name>
</gene>
<accession>A0ABP3TFB2</accession>
<dbReference type="Gene3D" id="1.20.120.520">
    <property type="entry name" value="nmb1532 protein domain like"/>
    <property type="match status" value="1"/>
</dbReference>
<proteinExistence type="predicted"/>
<sequence>MKRIEELRVLSSDHHRGLVLAKKAHQAADSGLSAEAAWADLEAAFNAELEPHFQVEEQTLIEPLRALGEDTLVAQLEREHAQLRGCFSPEQPRGFDELKHFGELLKAHIRFEERELFEVVQARFSPEQLQLVADASAVG</sequence>
<dbReference type="InterPro" id="IPR012312">
    <property type="entry name" value="Hemerythrin-like"/>
</dbReference>
<evidence type="ECO:0000313" key="3">
    <source>
        <dbReference type="Proteomes" id="UP001499915"/>
    </source>
</evidence>
<dbReference type="RefSeq" id="WP_343806932.1">
    <property type="nucleotide sequence ID" value="NZ_BAAAET010000003.1"/>
</dbReference>
<feature type="domain" description="Hemerythrin-like" evidence="1">
    <location>
        <begin position="9"/>
        <end position="118"/>
    </location>
</feature>
<reference evidence="3" key="1">
    <citation type="journal article" date="2019" name="Int. J. Syst. Evol. Microbiol.">
        <title>The Global Catalogue of Microorganisms (GCM) 10K type strain sequencing project: providing services to taxonomists for standard genome sequencing and annotation.</title>
        <authorList>
            <consortium name="The Broad Institute Genomics Platform"/>
            <consortium name="The Broad Institute Genome Sequencing Center for Infectious Disease"/>
            <person name="Wu L."/>
            <person name="Ma J."/>
        </authorList>
    </citation>
    <scope>NUCLEOTIDE SEQUENCE [LARGE SCALE GENOMIC DNA]</scope>
    <source>
        <strain evidence="3">JCM 15134</strain>
    </source>
</reference>
<dbReference type="Proteomes" id="UP001499915">
    <property type="component" value="Unassembled WGS sequence"/>
</dbReference>
<organism evidence="2 3">
    <name type="scientific">Marinobacterium maritimum</name>
    <dbReference type="NCBI Taxonomy" id="500162"/>
    <lineage>
        <taxon>Bacteria</taxon>
        <taxon>Pseudomonadati</taxon>
        <taxon>Pseudomonadota</taxon>
        <taxon>Gammaproteobacteria</taxon>
        <taxon>Oceanospirillales</taxon>
        <taxon>Oceanospirillaceae</taxon>
        <taxon>Marinobacterium</taxon>
    </lineage>
</organism>
<evidence type="ECO:0000259" key="1">
    <source>
        <dbReference type="Pfam" id="PF01814"/>
    </source>
</evidence>
<evidence type="ECO:0000313" key="2">
    <source>
        <dbReference type="EMBL" id="GAA0697474.1"/>
    </source>
</evidence>
<protein>
    <recommendedName>
        <fullName evidence="1">Hemerythrin-like domain-containing protein</fullName>
    </recommendedName>
</protein>
<comment type="caution">
    <text evidence="2">The sequence shown here is derived from an EMBL/GenBank/DDBJ whole genome shotgun (WGS) entry which is preliminary data.</text>
</comment>
<name>A0ABP3TFB2_9GAMM</name>
<keyword evidence="3" id="KW-1185">Reference proteome</keyword>